<keyword evidence="4" id="KW-1185">Reference proteome</keyword>
<evidence type="ECO:0000313" key="3">
    <source>
        <dbReference type="EMBL" id="SFL31938.1"/>
    </source>
</evidence>
<dbReference type="CDD" id="cd18873">
    <property type="entry name" value="NUDIX_NadM_like"/>
    <property type="match status" value="1"/>
</dbReference>
<dbReference type="InterPro" id="IPR036390">
    <property type="entry name" value="WH_DNA-bd_sf"/>
</dbReference>
<evidence type="ECO:0000313" key="4">
    <source>
        <dbReference type="Proteomes" id="UP000199520"/>
    </source>
</evidence>
<accession>A0A1I4GPH7</accession>
<reference evidence="4" key="1">
    <citation type="submission" date="2016-10" db="EMBL/GenBank/DDBJ databases">
        <authorList>
            <person name="Varghese N."/>
            <person name="Submissions S."/>
        </authorList>
    </citation>
    <scope>NUCLEOTIDE SEQUENCE [LARGE SCALE GENOMIC DNA]</scope>
    <source>
        <strain evidence="4">DSM 13327</strain>
    </source>
</reference>
<dbReference type="EMBL" id="FOTS01000001">
    <property type="protein sequence ID" value="SFL31938.1"/>
    <property type="molecule type" value="Genomic_DNA"/>
</dbReference>
<dbReference type="PROSITE" id="PS00893">
    <property type="entry name" value="NUDIX_BOX"/>
    <property type="match status" value="1"/>
</dbReference>
<dbReference type="PANTHER" id="PTHR43736:SF4">
    <property type="entry name" value="SLR1690 PROTEIN"/>
    <property type="match status" value="1"/>
</dbReference>
<dbReference type="SUPFAM" id="SSF55811">
    <property type="entry name" value="Nudix"/>
    <property type="match status" value="1"/>
</dbReference>
<gene>
    <name evidence="3" type="ORF">SAMN04490355_1001106</name>
</gene>
<evidence type="ECO:0000256" key="1">
    <source>
        <dbReference type="ARBA" id="ARBA00022801"/>
    </source>
</evidence>
<feature type="domain" description="Nudix hydrolase" evidence="2">
    <location>
        <begin position="19"/>
        <end position="172"/>
    </location>
</feature>
<dbReference type="GO" id="GO:0016787">
    <property type="term" value="F:hydrolase activity"/>
    <property type="evidence" value="ECO:0007669"/>
    <property type="project" value="UniProtKB-KW"/>
</dbReference>
<dbReference type="Pfam" id="PF21906">
    <property type="entry name" value="WHD_NrtR"/>
    <property type="match status" value="1"/>
</dbReference>
<dbReference type="InterPro" id="IPR054105">
    <property type="entry name" value="WHD_NrtR"/>
</dbReference>
<dbReference type="PANTHER" id="PTHR43736">
    <property type="entry name" value="ADP-RIBOSE PYROPHOSPHATASE"/>
    <property type="match status" value="1"/>
</dbReference>
<dbReference type="OrthoDB" id="9786141at2"/>
<dbReference type="STRING" id="1123291.SAMN04490355_1001106"/>
<dbReference type="AlphaFoldDB" id="A0A1I4GPH7"/>
<protein>
    <submittedName>
        <fullName evidence="3">ADP-ribose pyrophosphatase YjhB, NUDIX family</fullName>
    </submittedName>
</protein>
<dbReference type="Pfam" id="PF00293">
    <property type="entry name" value="NUDIX"/>
    <property type="match status" value="1"/>
</dbReference>
<dbReference type="InterPro" id="IPR000086">
    <property type="entry name" value="NUDIX_hydrolase_dom"/>
</dbReference>
<dbReference type="Proteomes" id="UP000199520">
    <property type="component" value="Unassembled WGS sequence"/>
</dbReference>
<dbReference type="InterPro" id="IPR015797">
    <property type="entry name" value="NUDIX_hydrolase-like_dom_sf"/>
</dbReference>
<proteinExistence type="predicted"/>
<evidence type="ECO:0000259" key="2">
    <source>
        <dbReference type="PROSITE" id="PS51462"/>
    </source>
</evidence>
<dbReference type="InterPro" id="IPR036388">
    <property type="entry name" value="WH-like_DNA-bd_sf"/>
</dbReference>
<dbReference type="PROSITE" id="PS51462">
    <property type="entry name" value="NUDIX"/>
    <property type="match status" value="1"/>
</dbReference>
<name>A0A1I4GPH7_9FIRM</name>
<dbReference type="InterPro" id="IPR020084">
    <property type="entry name" value="NUDIX_hydrolase_CS"/>
</dbReference>
<organism evidence="3 4">
    <name type="scientific">Pelosinus propionicus DSM 13327</name>
    <dbReference type="NCBI Taxonomy" id="1123291"/>
    <lineage>
        <taxon>Bacteria</taxon>
        <taxon>Bacillati</taxon>
        <taxon>Bacillota</taxon>
        <taxon>Negativicutes</taxon>
        <taxon>Selenomonadales</taxon>
        <taxon>Sporomusaceae</taxon>
        <taxon>Pelosinus</taxon>
    </lineage>
</organism>
<dbReference type="RefSeq" id="WP_090931888.1">
    <property type="nucleotide sequence ID" value="NZ_FOTS01000001.1"/>
</dbReference>
<keyword evidence="1" id="KW-0378">Hydrolase</keyword>
<dbReference type="Gene3D" id="1.10.10.10">
    <property type="entry name" value="Winged helix-like DNA-binding domain superfamily/Winged helix DNA-binding domain"/>
    <property type="match status" value="1"/>
</dbReference>
<dbReference type="SUPFAM" id="SSF46785">
    <property type="entry name" value="Winged helix' DNA-binding domain"/>
    <property type="match status" value="1"/>
</dbReference>
<dbReference type="Gene3D" id="3.90.79.10">
    <property type="entry name" value="Nucleoside Triphosphate Pyrophosphohydrolase"/>
    <property type="match status" value="1"/>
</dbReference>
<sequence>MNESKYGFFKDDGSNHQIHSSNTVDMVIFSAIDSEDKDPRRLPDKVLQILLVKKKKNLLKVNDNESQEGKWSLPGGFVNYEESIDEAAVRELKEETNLENVYMEQLYTWGRVYTNLHRRVISTSYMALVDRKKFTVKSGEEAEDVRWFNVRSNVIGKHKHPTINGYILEQTFEITIENNEITIKDHVIVKNTVEGHISKTENTYVENKDGLAFEHAKVIQYALDRLKNKVMYTDIAFSLMPELFTLTELQKVYEVLYRRELADAYFRKKVKRMLTKTALLSEGKQFRPSKLYLFNPRWKDEEE</sequence>